<protein>
    <submittedName>
        <fullName evidence="2">Uncharacterized protein</fullName>
    </submittedName>
</protein>
<dbReference type="Proteomes" id="UP000694387">
    <property type="component" value="Chromosome 26"/>
</dbReference>
<evidence type="ECO:0000256" key="1">
    <source>
        <dbReference type="SAM" id="MobiDB-lite"/>
    </source>
</evidence>
<dbReference type="AlphaFoldDB" id="A0A9L0IB16"/>
<reference evidence="2" key="3">
    <citation type="submission" date="2025-09" db="UniProtKB">
        <authorList>
            <consortium name="Ensembl"/>
        </authorList>
    </citation>
    <scope>IDENTIFICATION</scope>
</reference>
<accession>A0A9L0IB16</accession>
<dbReference type="GeneTree" id="ENSGT00960000192827"/>
<name>A0A9L0IB16_EQUAS</name>
<organism evidence="2 3">
    <name type="scientific">Equus asinus</name>
    <name type="common">Donkey</name>
    <name type="synonym">Equus africanus asinus</name>
    <dbReference type="NCBI Taxonomy" id="9793"/>
    <lineage>
        <taxon>Eukaryota</taxon>
        <taxon>Metazoa</taxon>
        <taxon>Chordata</taxon>
        <taxon>Craniata</taxon>
        <taxon>Vertebrata</taxon>
        <taxon>Euteleostomi</taxon>
        <taxon>Mammalia</taxon>
        <taxon>Eutheria</taxon>
        <taxon>Laurasiatheria</taxon>
        <taxon>Perissodactyla</taxon>
        <taxon>Equidae</taxon>
        <taxon>Equus</taxon>
    </lineage>
</organism>
<dbReference type="Ensembl" id="ENSEAST00005072085.1">
    <property type="protein sequence ID" value="ENSEASP00005038029.1"/>
    <property type="gene ID" value="ENSEASG00005031323.1"/>
</dbReference>
<proteinExistence type="predicted"/>
<reference evidence="2" key="2">
    <citation type="submission" date="2025-08" db="UniProtKB">
        <authorList>
            <consortium name="Ensembl"/>
        </authorList>
    </citation>
    <scope>IDENTIFICATION</scope>
</reference>
<evidence type="ECO:0000313" key="2">
    <source>
        <dbReference type="Ensembl" id="ENSEASP00005038029.1"/>
    </source>
</evidence>
<sequence>MQQSQIPTSTVQASFVCQCCSQPPKLDHVTIQELTAPSLAPAQEKPGETQGEEANSGEELFIETCWDGLSGRFIPQRMLLERGRGCCSMPQPIRWV</sequence>
<keyword evidence="3" id="KW-1185">Reference proteome</keyword>
<evidence type="ECO:0000313" key="3">
    <source>
        <dbReference type="Proteomes" id="UP000694387"/>
    </source>
</evidence>
<feature type="region of interest" description="Disordered" evidence="1">
    <location>
        <begin position="36"/>
        <end position="57"/>
    </location>
</feature>
<reference evidence="2 3" key="1">
    <citation type="journal article" date="2020" name="Nat. Commun.">
        <title>Donkey genomes provide new insights into domestication and selection for coat color.</title>
        <authorList>
            <person name="Wang"/>
            <person name="C."/>
            <person name="Li"/>
            <person name="H."/>
            <person name="Guo"/>
            <person name="Y."/>
            <person name="Huang"/>
            <person name="J."/>
            <person name="Sun"/>
            <person name="Y."/>
            <person name="Min"/>
            <person name="J."/>
            <person name="Wang"/>
            <person name="J."/>
            <person name="Fang"/>
            <person name="X."/>
            <person name="Zhao"/>
            <person name="Z."/>
            <person name="Wang"/>
            <person name="S."/>
            <person name="Zhang"/>
            <person name="Y."/>
            <person name="Liu"/>
            <person name="Q."/>
            <person name="Jiang"/>
            <person name="Q."/>
            <person name="Wang"/>
            <person name="X."/>
            <person name="Guo"/>
            <person name="Y."/>
            <person name="Yang"/>
            <person name="C."/>
            <person name="Wang"/>
            <person name="Y."/>
            <person name="Tian"/>
            <person name="F."/>
            <person name="Zhuang"/>
            <person name="G."/>
            <person name="Fan"/>
            <person name="Y."/>
            <person name="Gao"/>
            <person name="Q."/>
            <person name="Li"/>
            <person name="Y."/>
            <person name="Ju"/>
            <person name="Z."/>
            <person name="Li"/>
            <person name="J."/>
            <person name="Li"/>
            <person name="R."/>
            <person name="Hou"/>
            <person name="M."/>
            <person name="Yang"/>
            <person name="G."/>
            <person name="Liu"/>
            <person name="G."/>
            <person name="Liu"/>
            <person name="W."/>
            <person name="Guo"/>
            <person name="J."/>
            <person name="Pan"/>
            <person name="S."/>
            <person name="Fan"/>
            <person name="G."/>
            <person name="Zhang"/>
            <person name="W."/>
            <person name="Zhang"/>
            <person name="R."/>
            <person name="Yu"/>
            <person name="J."/>
            <person name="Zhang"/>
            <person name="X."/>
            <person name="Yin"/>
            <person name="Q."/>
            <person name="Ji"/>
            <person name="C."/>
            <person name="Jin"/>
            <person name="Y."/>
            <person name="Yue"/>
            <person name="G."/>
            <person name="Liu"/>
            <person name="M."/>
            <person name="Xu"/>
            <person name="J."/>
            <person name="Liu"/>
            <person name="S."/>
            <person name="Jordana"/>
            <person name="J."/>
            <person name="Noce"/>
            <person name="A."/>
            <person name="Amills"/>
            <person name="M."/>
            <person name="Wu"/>
            <person name="D.D."/>
            <person name="Li"/>
            <person name="S."/>
            <person name="Zhou"/>
            <person name="X. and Zhong"/>
            <person name="J."/>
        </authorList>
    </citation>
    <scope>NUCLEOTIDE SEQUENCE [LARGE SCALE GENOMIC DNA]</scope>
</reference>